<dbReference type="Gene3D" id="2.30.30.140">
    <property type="match status" value="1"/>
</dbReference>
<evidence type="ECO:0000256" key="4">
    <source>
        <dbReference type="ARBA" id="ARBA00022490"/>
    </source>
</evidence>
<feature type="domain" description="TNase-like" evidence="14">
    <location>
        <begin position="179"/>
        <end position="356"/>
    </location>
</feature>
<dbReference type="InterPro" id="IPR047395">
    <property type="entry name" value="Tudor_AtTudor1-like"/>
</dbReference>
<dbReference type="InterPro" id="IPR035437">
    <property type="entry name" value="SNase_OB-fold_sf"/>
</dbReference>
<organism evidence="15 16">
    <name type="scientific">Hevea brasiliensis</name>
    <name type="common">Para rubber tree</name>
    <name type="synonym">Siphonia brasiliensis</name>
    <dbReference type="NCBI Taxonomy" id="3981"/>
    <lineage>
        <taxon>Eukaryota</taxon>
        <taxon>Viridiplantae</taxon>
        <taxon>Streptophyta</taxon>
        <taxon>Embryophyta</taxon>
        <taxon>Tracheophyta</taxon>
        <taxon>Spermatophyta</taxon>
        <taxon>Magnoliopsida</taxon>
        <taxon>eudicotyledons</taxon>
        <taxon>Gunneridae</taxon>
        <taxon>Pentapetalae</taxon>
        <taxon>rosids</taxon>
        <taxon>fabids</taxon>
        <taxon>Malpighiales</taxon>
        <taxon>Euphorbiaceae</taxon>
        <taxon>Crotonoideae</taxon>
        <taxon>Micrandreae</taxon>
        <taxon>Hevea</taxon>
    </lineage>
</organism>
<keyword evidence="5" id="KW-0597">Phosphoprotein</keyword>
<dbReference type="AlphaFoldDB" id="A0A6A6MFD6"/>
<feature type="region of interest" description="Disordered" evidence="12">
    <location>
        <begin position="220"/>
        <end position="245"/>
    </location>
</feature>
<dbReference type="SMART" id="SM00333">
    <property type="entry name" value="TUDOR"/>
    <property type="match status" value="1"/>
</dbReference>
<evidence type="ECO:0000256" key="7">
    <source>
        <dbReference type="ARBA" id="ARBA00022737"/>
    </source>
</evidence>
<keyword evidence="9" id="KW-0256">Endoplasmic reticulum</keyword>
<reference evidence="15 16" key="1">
    <citation type="journal article" date="2020" name="Mol. Plant">
        <title>The Chromosome-Based Rubber Tree Genome Provides New Insights into Spurge Genome Evolution and Rubber Biosynthesis.</title>
        <authorList>
            <person name="Liu J."/>
            <person name="Shi C."/>
            <person name="Shi C.C."/>
            <person name="Li W."/>
            <person name="Zhang Q.J."/>
            <person name="Zhang Y."/>
            <person name="Li K."/>
            <person name="Lu H.F."/>
            <person name="Shi C."/>
            <person name="Zhu S.T."/>
            <person name="Xiao Z.Y."/>
            <person name="Nan H."/>
            <person name="Yue Y."/>
            <person name="Zhu X.G."/>
            <person name="Wu Y."/>
            <person name="Hong X.N."/>
            <person name="Fan G.Y."/>
            <person name="Tong Y."/>
            <person name="Zhang D."/>
            <person name="Mao C.L."/>
            <person name="Liu Y.L."/>
            <person name="Hao S.J."/>
            <person name="Liu W.Q."/>
            <person name="Lv M.Q."/>
            <person name="Zhang H.B."/>
            <person name="Liu Y."/>
            <person name="Hu-Tang G.R."/>
            <person name="Wang J.P."/>
            <person name="Wang J.H."/>
            <person name="Sun Y.H."/>
            <person name="Ni S.B."/>
            <person name="Chen W.B."/>
            <person name="Zhang X.C."/>
            <person name="Jiao Y.N."/>
            <person name="Eichler E.E."/>
            <person name="Li G.H."/>
            <person name="Liu X."/>
            <person name="Gao L.Z."/>
        </authorList>
    </citation>
    <scope>NUCLEOTIDE SEQUENCE [LARGE SCALE GENOMIC DNA]</scope>
    <source>
        <strain evidence="16">cv. GT1</strain>
        <tissue evidence="15">Leaf</tissue>
    </source>
</reference>
<name>A0A6A6MFD6_HEVBR</name>
<keyword evidence="4 11" id="KW-0963">Cytoplasm</keyword>
<comment type="caution">
    <text evidence="15">The sequence shown here is derived from an EMBL/GenBank/DDBJ whole genome shotgun (WGS) entry which is preliminary data.</text>
</comment>
<comment type="subcellular location">
    <subcellularLocation>
        <location evidence="3">Cytoplasm</location>
        <location evidence="3">Perinuclear region</location>
    </subcellularLocation>
    <subcellularLocation>
        <location evidence="2">Cytoplasmic granule</location>
    </subcellularLocation>
    <subcellularLocation>
        <location evidence="1">Endoplasmic reticulum</location>
    </subcellularLocation>
</comment>
<dbReference type="PROSITE" id="PS50830">
    <property type="entry name" value="TNASE_3"/>
    <property type="match status" value="3"/>
</dbReference>
<evidence type="ECO:0000256" key="10">
    <source>
        <dbReference type="ARBA" id="ARBA00022990"/>
    </source>
</evidence>
<gene>
    <name evidence="15" type="ORF">GH714_025284</name>
</gene>
<dbReference type="PANTHER" id="PTHR12302:SF2">
    <property type="entry name" value="STAPHYLOCOCCAL NUCLEASE DOMAIN-CONTAINING PROTEIN 1"/>
    <property type="match status" value="1"/>
</dbReference>
<dbReference type="GO" id="GO:0005635">
    <property type="term" value="C:nuclear envelope"/>
    <property type="evidence" value="ECO:0007669"/>
    <property type="project" value="UniProtKB-ARBA"/>
</dbReference>
<dbReference type="GO" id="GO:0034605">
    <property type="term" value="P:cellular response to heat"/>
    <property type="evidence" value="ECO:0007669"/>
    <property type="project" value="UniProtKB-ARBA"/>
</dbReference>
<dbReference type="InterPro" id="IPR002999">
    <property type="entry name" value="Tudor"/>
</dbReference>
<evidence type="ECO:0000256" key="6">
    <source>
        <dbReference type="ARBA" id="ARBA00022722"/>
    </source>
</evidence>
<proteinExistence type="predicted"/>
<dbReference type="PROSITE" id="PS50304">
    <property type="entry name" value="TUDOR"/>
    <property type="match status" value="1"/>
</dbReference>
<dbReference type="GO" id="GO:0010494">
    <property type="term" value="C:cytoplasmic stress granule"/>
    <property type="evidence" value="ECO:0007669"/>
    <property type="project" value="UniProtKB-ARBA"/>
</dbReference>
<dbReference type="EMBL" id="JAAGAX010000006">
    <property type="protein sequence ID" value="KAF2311617.1"/>
    <property type="molecule type" value="Genomic_DNA"/>
</dbReference>
<feature type="domain" description="TNase-like" evidence="14">
    <location>
        <begin position="10"/>
        <end position="144"/>
    </location>
</feature>
<dbReference type="PANTHER" id="PTHR12302">
    <property type="entry name" value="EBNA2 BINDING PROTEIN P100"/>
    <property type="match status" value="1"/>
</dbReference>
<dbReference type="CDD" id="cd20443">
    <property type="entry name" value="Tudor_AtTudor1-like"/>
    <property type="match status" value="1"/>
</dbReference>
<dbReference type="InterPro" id="IPR016685">
    <property type="entry name" value="Silence_cplx_Nase-comp_TudorSN"/>
</dbReference>
<dbReference type="SUPFAM" id="SSF63748">
    <property type="entry name" value="Tudor/PWWP/MBT"/>
    <property type="match status" value="1"/>
</dbReference>
<dbReference type="GO" id="GO:0006397">
    <property type="term" value="P:mRNA processing"/>
    <property type="evidence" value="ECO:0007669"/>
    <property type="project" value="UniProtKB-ARBA"/>
</dbReference>
<evidence type="ECO:0000256" key="3">
    <source>
        <dbReference type="ARBA" id="ARBA00004556"/>
    </source>
</evidence>
<evidence type="ECO:0000313" key="16">
    <source>
        <dbReference type="Proteomes" id="UP000467840"/>
    </source>
</evidence>
<evidence type="ECO:0000256" key="11">
    <source>
        <dbReference type="PIRNR" id="PIRNR017179"/>
    </source>
</evidence>
<dbReference type="GO" id="GO:0031047">
    <property type="term" value="P:regulatory ncRNA-mediated gene silencing"/>
    <property type="evidence" value="ECO:0007669"/>
    <property type="project" value="UniProtKB-UniRule"/>
</dbReference>
<dbReference type="GO" id="GO:0010372">
    <property type="term" value="P:positive regulation of gibberellin biosynthetic process"/>
    <property type="evidence" value="ECO:0007669"/>
    <property type="project" value="UniProtKB-ARBA"/>
</dbReference>
<dbReference type="Gene3D" id="2.40.50.90">
    <property type="match status" value="5"/>
</dbReference>
<dbReference type="GO" id="GO:0006402">
    <property type="term" value="P:mRNA catabolic process"/>
    <property type="evidence" value="ECO:0007669"/>
    <property type="project" value="UniProtKB-UniRule"/>
</dbReference>
<evidence type="ECO:0000256" key="9">
    <source>
        <dbReference type="ARBA" id="ARBA00022824"/>
    </source>
</evidence>
<comment type="function">
    <text evidence="11">Cytoprotective ribonuclease (RNase) required for resistance to abiotic stresses, acting as a positive regulator of mRNA decapping during stress.</text>
</comment>
<dbReference type="GO" id="GO:0009651">
    <property type="term" value="P:response to salt stress"/>
    <property type="evidence" value="ECO:0007669"/>
    <property type="project" value="UniProtKB-ARBA"/>
</dbReference>
<dbReference type="InterPro" id="IPR016071">
    <property type="entry name" value="Staphylococal_nuclease_OB-fold"/>
</dbReference>
<dbReference type="FunFam" id="2.40.50.90:FF:000011">
    <property type="entry name" value="Ribonuclease"/>
    <property type="match status" value="1"/>
</dbReference>
<keyword evidence="7" id="KW-0677">Repeat</keyword>
<keyword evidence="10" id="KW-0007">Acetylation</keyword>
<evidence type="ECO:0000259" key="14">
    <source>
        <dbReference type="PROSITE" id="PS50830"/>
    </source>
</evidence>
<keyword evidence="16" id="KW-1185">Reference proteome</keyword>
<dbReference type="PIRSF" id="PIRSF017179">
    <property type="entry name" value="RISC-Tudor-SN"/>
    <property type="match status" value="1"/>
</dbReference>
<dbReference type="GO" id="GO:0005783">
    <property type="term" value="C:endoplasmic reticulum"/>
    <property type="evidence" value="ECO:0007669"/>
    <property type="project" value="UniProtKB-SubCell"/>
</dbReference>
<protein>
    <recommendedName>
        <fullName evidence="11">Ribonuclease</fullName>
    </recommendedName>
</protein>
<dbReference type="GO" id="GO:0005829">
    <property type="term" value="C:cytosol"/>
    <property type="evidence" value="ECO:0007669"/>
    <property type="project" value="UniProtKB-UniRule"/>
</dbReference>
<sequence length="939" mass="102404">MATSKGGATGWYSAKVKAVPSGDSLVLTAKSSNKPGPPPERTITLSSLIAPRMARRGGVDEPFAWESREFLRKLCIGKIMLYLPLAENLGVCLDDQNVGALIVSEGWAKVREQGQQKGEASPFLAEYQLLEEQAKQNGRGRWSKAPGAAEASIRNLPPSAIGDPSNLDAMGLLAANKGRPMQGIVEQVRDGSTVRVYLLPDFQFVQVFVAGIQAPSMGRRAASDTAMEKGLNSEQNGDASETQAPLTSAQRLAVSTVSMEVAPDPFGIDAKYFTEQRALNRDVRIVLEGVDKFSNLIGSVYYPDGESAKDLALDLVENGLAKYVEWSANMMEDDAKRRLKNAELQAKKSRLRIWTNYVPPPTNSKAIHDQNFTGKVVEVVSGDCIIGLMIRPIWKSIGRKAGQSIKYQVSKNGKVTMGDGPTAVAGSGDLRVMDFGSVFELSSNGGDADEVSLPSSATGSQQAGVNVGELMVSRGYGTVIRHRDFEERSNYYDALLAAESRASASKRGVHSSKEPPVTHITDLTTASAKKARDFLPFLHRNRKISAVVEYVLSGHRFKLLIPKETCSIAFSFSGVRCPGRDEPYSDEAIALMRRRIMQREVEIEVETVDRTGTFLGSLWESRTNIAVVLLEAGLAKLQTSFGIDRIPDAHLLEQAELSAKKKKLKIWENYVEGEEVSNVPTVESKQKEVIKVVVTEVLGGGRFYVQSVGDQKVASIQQQLASLNLQEAPVIGAFNPKKGDIVLAQFSADNSWNRAMIVNAPRGAVESMKDKFEVFYIDYGNQEEVTYSQLRPLDPSVPLAPGLAQLCSLAYIKVPDVEEDCGPEAAEYLSAHTLSTSKEFRAKVEERDTSGGKVKGQGTGPILIVTLVAVDSEISINASMVQDRKEEEVGLQGKTGSLDNLEKFQDEARADRRGIWMYGDIQSDDEEMAPPVRKAGGRR</sequence>
<evidence type="ECO:0000256" key="2">
    <source>
        <dbReference type="ARBA" id="ARBA00004463"/>
    </source>
</evidence>
<dbReference type="FunFam" id="2.30.30.140:FF:000018">
    <property type="entry name" value="Serine/threonine-protein kinase 31"/>
    <property type="match status" value="1"/>
</dbReference>
<feature type="compositionally biased region" description="Polar residues" evidence="12">
    <location>
        <begin position="232"/>
        <end position="245"/>
    </location>
</feature>
<evidence type="ECO:0000313" key="15">
    <source>
        <dbReference type="EMBL" id="KAF2311617.1"/>
    </source>
</evidence>
<evidence type="ECO:0000256" key="5">
    <source>
        <dbReference type="ARBA" id="ARBA00022553"/>
    </source>
</evidence>
<dbReference type="GO" id="GO:0048471">
    <property type="term" value="C:perinuclear region of cytoplasm"/>
    <property type="evidence" value="ECO:0007669"/>
    <property type="project" value="UniProtKB-SubCell"/>
</dbReference>
<keyword evidence="8" id="KW-0378">Hydrolase</keyword>
<dbReference type="GO" id="GO:0000932">
    <property type="term" value="C:P-body"/>
    <property type="evidence" value="ECO:0007669"/>
    <property type="project" value="UniProtKB-ARBA"/>
</dbReference>
<evidence type="ECO:0000256" key="1">
    <source>
        <dbReference type="ARBA" id="ARBA00004240"/>
    </source>
</evidence>
<dbReference type="GO" id="GO:0004518">
    <property type="term" value="F:nuclease activity"/>
    <property type="evidence" value="ECO:0007669"/>
    <property type="project" value="UniProtKB-KW"/>
</dbReference>
<keyword evidence="6" id="KW-0540">Nuclease</keyword>
<evidence type="ECO:0000256" key="12">
    <source>
        <dbReference type="SAM" id="MobiDB-lite"/>
    </source>
</evidence>
<dbReference type="FunFam" id="2.40.50.90:FF:000010">
    <property type="entry name" value="Ribonuclease"/>
    <property type="match status" value="1"/>
</dbReference>
<dbReference type="Pfam" id="PF00567">
    <property type="entry name" value="TUDOR"/>
    <property type="match status" value="1"/>
</dbReference>
<dbReference type="GO" id="GO:0003729">
    <property type="term" value="F:mRNA binding"/>
    <property type="evidence" value="ECO:0007669"/>
    <property type="project" value="UniProtKB-ARBA"/>
</dbReference>
<feature type="domain" description="Tudor" evidence="13">
    <location>
        <begin position="735"/>
        <end position="800"/>
    </location>
</feature>
<accession>A0A6A6MFD6</accession>
<dbReference type="FunFam" id="2.40.50.90:FF:000018">
    <property type="entry name" value="Ribonuclease"/>
    <property type="match status" value="1"/>
</dbReference>
<dbReference type="GO" id="GO:0016787">
    <property type="term" value="F:hydrolase activity"/>
    <property type="evidence" value="ECO:0007669"/>
    <property type="project" value="UniProtKB-KW"/>
</dbReference>
<evidence type="ECO:0000259" key="13">
    <source>
        <dbReference type="PROSITE" id="PS50304"/>
    </source>
</evidence>
<dbReference type="GO" id="GO:0031332">
    <property type="term" value="C:RNAi effector complex"/>
    <property type="evidence" value="ECO:0007669"/>
    <property type="project" value="InterPro"/>
</dbReference>
<feature type="domain" description="TNase-like" evidence="14">
    <location>
        <begin position="542"/>
        <end position="669"/>
    </location>
</feature>
<dbReference type="SUPFAM" id="SSF50199">
    <property type="entry name" value="Staphylococcal nuclease"/>
    <property type="match status" value="5"/>
</dbReference>
<dbReference type="Proteomes" id="UP000467840">
    <property type="component" value="Chromosome 14"/>
</dbReference>
<evidence type="ECO:0000256" key="8">
    <source>
        <dbReference type="ARBA" id="ARBA00022801"/>
    </source>
</evidence>
<dbReference type="Pfam" id="PF00565">
    <property type="entry name" value="SNase"/>
    <property type="match status" value="3"/>
</dbReference>
<dbReference type="SMART" id="SM00318">
    <property type="entry name" value="SNc"/>
    <property type="match status" value="3"/>
</dbReference>